<dbReference type="GO" id="GO:0005886">
    <property type="term" value="C:plasma membrane"/>
    <property type="evidence" value="ECO:0007669"/>
    <property type="project" value="TreeGrafter"/>
</dbReference>
<proteinExistence type="predicted"/>
<evidence type="ECO:0000313" key="9">
    <source>
        <dbReference type="Proteomes" id="UP000663879"/>
    </source>
</evidence>
<evidence type="ECO:0000256" key="6">
    <source>
        <dbReference type="SAM" id="Phobius"/>
    </source>
</evidence>
<evidence type="ECO:0000259" key="7">
    <source>
        <dbReference type="Pfam" id="PF01061"/>
    </source>
</evidence>
<keyword evidence="5 6" id="KW-0472">Membrane</keyword>
<dbReference type="AlphaFoldDB" id="A0A814QXP7"/>
<dbReference type="InterPro" id="IPR013525">
    <property type="entry name" value="ABC2_TM"/>
</dbReference>
<protein>
    <recommendedName>
        <fullName evidence="7">ABC-2 type transporter transmembrane domain-containing protein</fullName>
    </recommendedName>
</protein>
<dbReference type="InterPro" id="IPR050352">
    <property type="entry name" value="ABCG_transporters"/>
</dbReference>
<feature type="transmembrane region" description="Helical" evidence="6">
    <location>
        <begin position="12"/>
        <end position="29"/>
    </location>
</feature>
<comment type="subcellular location">
    <subcellularLocation>
        <location evidence="1">Membrane</location>
        <topology evidence="1">Multi-pass membrane protein</topology>
    </subcellularLocation>
</comment>
<dbReference type="Pfam" id="PF01061">
    <property type="entry name" value="ABC2_membrane"/>
    <property type="match status" value="1"/>
</dbReference>
<dbReference type="PANTHER" id="PTHR48041:SF139">
    <property type="entry name" value="PROTEIN SCARLET"/>
    <property type="match status" value="1"/>
</dbReference>
<feature type="domain" description="ABC-2 type transporter transmembrane" evidence="7">
    <location>
        <begin position="1"/>
        <end position="79"/>
    </location>
</feature>
<accession>A0A814QXP7</accession>
<evidence type="ECO:0000256" key="5">
    <source>
        <dbReference type="ARBA" id="ARBA00023136"/>
    </source>
</evidence>
<evidence type="ECO:0000256" key="1">
    <source>
        <dbReference type="ARBA" id="ARBA00004141"/>
    </source>
</evidence>
<keyword evidence="2" id="KW-0813">Transport</keyword>
<evidence type="ECO:0000256" key="4">
    <source>
        <dbReference type="ARBA" id="ARBA00022989"/>
    </source>
</evidence>
<evidence type="ECO:0000256" key="2">
    <source>
        <dbReference type="ARBA" id="ARBA00022448"/>
    </source>
</evidence>
<keyword evidence="3 6" id="KW-0812">Transmembrane</keyword>
<keyword evidence="4 6" id="KW-1133">Transmembrane helix</keyword>
<comment type="caution">
    <text evidence="8">The sequence shown here is derived from an EMBL/GenBank/DDBJ whole genome shotgun (WGS) entry which is preliminary data.</text>
</comment>
<evidence type="ECO:0000256" key="3">
    <source>
        <dbReference type="ARBA" id="ARBA00022692"/>
    </source>
</evidence>
<keyword evidence="9" id="KW-1185">Reference proteome</keyword>
<name>A0A814QXP7_9BILA</name>
<reference evidence="8" key="1">
    <citation type="submission" date="2021-02" db="EMBL/GenBank/DDBJ databases">
        <authorList>
            <person name="Nowell W R."/>
        </authorList>
    </citation>
    <scope>NUCLEOTIDE SEQUENCE</scope>
    <source>
        <strain evidence="8">Ploen Becks lab</strain>
    </source>
</reference>
<dbReference type="Proteomes" id="UP000663879">
    <property type="component" value="Unassembled WGS sequence"/>
</dbReference>
<evidence type="ECO:0000313" key="8">
    <source>
        <dbReference type="EMBL" id="CAF1125996.1"/>
    </source>
</evidence>
<dbReference type="OrthoDB" id="66620at2759"/>
<dbReference type="EMBL" id="CAJNOC010009202">
    <property type="protein sequence ID" value="CAF1125996.1"/>
    <property type="molecule type" value="Genomic_DNA"/>
</dbReference>
<sequence length="80" mass="9190">MSRNPMETRILAIQSAFIAIIFGLIYLRLDMNQEGVQNINGVLFLIITNASFSNMFGVLNSFPAELPIFYRDHQNSMYRT</sequence>
<gene>
    <name evidence="8" type="ORF">OXX778_LOCUS22256</name>
</gene>
<organism evidence="8 9">
    <name type="scientific">Brachionus calyciflorus</name>
    <dbReference type="NCBI Taxonomy" id="104777"/>
    <lineage>
        <taxon>Eukaryota</taxon>
        <taxon>Metazoa</taxon>
        <taxon>Spiralia</taxon>
        <taxon>Gnathifera</taxon>
        <taxon>Rotifera</taxon>
        <taxon>Eurotatoria</taxon>
        <taxon>Monogononta</taxon>
        <taxon>Pseudotrocha</taxon>
        <taxon>Ploima</taxon>
        <taxon>Brachionidae</taxon>
        <taxon>Brachionus</taxon>
    </lineage>
</organism>
<dbReference type="PANTHER" id="PTHR48041">
    <property type="entry name" value="ABC TRANSPORTER G FAMILY MEMBER 28"/>
    <property type="match status" value="1"/>
</dbReference>
<feature type="non-terminal residue" evidence="8">
    <location>
        <position position="80"/>
    </location>
</feature>
<dbReference type="GO" id="GO:0140359">
    <property type="term" value="F:ABC-type transporter activity"/>
    <property type="evidence" value="ECO:0007669"/>
    <property type="project" value="InterPro"/>
</dbReference>
<feature type="transmembrane region" description="Helical" evidence="6">
    <location>
        <begin position="41"/>
        <end position="62"/>
    </location>
</feature>